<feature type="compositionally biased region" description="Low complexity" evidence="1">
    <location>
        <begin position="105"/>
        <end position="123"/>
    </location>
</feature>
<name>A0A225AJN1_TALAT</name>
<feature type="region of interest" description="Disordered" evidence="1">
    <location>
        <begin position="161"/>
        <end position="195"/>
    </location>
</feature>
<feature type="region of interest" description="Disordered" evidence="1">
    <location>
        <begin position="1"/>
        <end position="21"/>
    </location>
</feature>
<dbReference type="RefSeq" id="XP_020117499.1">
    <property type="nucleotide sequence ID" value="XM_020262615.1"/>
</dbReference>
<evidence type="ECO:0000259" key="3">
    <source>
        <dbReference type="Pfam" id="PF25871"/>
    </source>
</evidence>
<sequence>MSTPSQSTDVDPTSTTTTTNTTTNTYEYISSYNFASDLEFRKGLGTIMGHRGTPASDSELLNDGDDVVLQAKCFYISRKRNISPSIDFTAYKNWLLENGLTPEHNASSSNNDQNAAVASSSSSTVAVQDENSTKAIEPAYPTSFAHIVELITNNQPIPGIEEIPDTVLSGHDEPSKAARRRKPWEKDEVVDDSNS</sequence>
<proteinExistence type="predicted"/>
<evidence type="ECO:0000259" key="2">
    <source>
        <dbReference type="Pfam" id="PF17733"/>
    </source>
</evidence>
<evidence type="ECO:0000313" key="5">
    <source>
        <dbReference type="Proteomes" id="UP000214365"/>
    </source>
</evidence>
<dbReference type="Pfam" id="PF17733">
    <property type="entry name" value="KPWE_dom"/>
    <property type="match status" value="1"/>
</dbReference>
<dbReference type="Proteomes" id="UP000214365">
    <property type="component" value="Unassembled WGS sequence"/>
</dbReference>
<dbReference type="EMBL" id="LFMY01000012">
    <property type="protein sequence ID" value="OKL57378.1"/>
    <property type="molecule type" value="Genomic_DNA"/>
</dbReference>
<accession>A0A225AJN1</accession>
<dbReference type="STRING" id="1441469.A0A225AJN1"/>
<dbReference type="InterPro" id="IPR058841">
    <property type="entry name" value="HTH_76"/>
</dbReference>
<dbReference type="PANTHER" id="PTHR36855">
    <property type="entry name" value="CHROMOSOME 10, WHOLE GENOME SHOTGUN SEQUENCE"/>
    <property type="match status" value="1"/>
</dbReference>
<feature type="region of interest" description="Disordered" evidence="1">
    <location>
        <begin position="104"/>
        <end position="130"/>
    </location>
</feature>
<feature type="domain" description="Peroxisomal membrane protein PEX14-like KPWE" evidence="2">
    <location>
        <begin position="140"/>
        <end position="186"/>
    </location>
</feature>
<dbReference type="InterPro" id="IPR040554">
    <property type="entry name" value="KPWE_PEX14_dom"/>
</dbReference>
<comment type="caution">
    <text evidence="4">The sequence shown here is derived from an EMBL/GenBank/DDBJ whole genome shotgun (WGS) entry which is preliminary data.</text>
</comment>
<evidence type="ECO:0000256" key="1">
    <source>
        <dbReference type="SAM" id="MobiDB-lite"/>
    </source>
</evidence>
<organism evidence="4 5">
    <name type="scientific">Talaromyces atroroseus</name>
    <dbReference type="NCBI Taxonomy" id="1441469"/>
    <lineage>
        <taxon>Eukaryota</taxon>
        <taxon>Fungi</taxon>
        <taxon>Dikarya</taxon>
        <taxon>Ascomycota</taxon>
        <taxon>Pezizomycotina</taxon>
        <taxon>Eurotiomycetes</taxon>
        <taxon>Eurotiomycetidae</taxon>
        <taxon>Eurotiales</taxon>
        <taxon>Trichocomaceae</taxon>
        <taxon>Talaromyces</taxon>
        <taxon>Talaromyces sect. Trachyspermi</taxon>
    </lineage>
</organism>
<dbReference type="AlphaFoldDB" id="A0A225AJN1"/>
<evidence type="ECO:0000313" key="4">
    <source>
        <dbReference type="EMBL" id="OKL57378.1"/>
    </source>
</evidence>
<dbReference type="GeneID" id="31007449"/>
<protein>
    <submittedName>
        <fullName evidence="4">Uncharacterized protein</fullName>
    </submittedName>
</protein>
<dbReference type="OrthoDB" id="9936937at2759"/>
<gene>
    <name evidence="4" type="ORF">UA08_07693</name>
</gene>
<reference evidence="4 5" key="1">
    <citation type="submission" date="2015-06" db="EMBL/GenBank/DDBJ databases">
        <title>Talaromyces atroroseus IBT 11181 draft genome.</title>
        <authorList>
            <person name="Rasmussen K.B."/>
            <person name="Rasmussen S."/>
            <person name="Petersen B."/>
            <person name="Sicheritz-Ponten T."/>
            <person name="Mortensen U.H."/>
            <person name="Thrane U."/>
        </authorList>
    </citation>
    <scope>NUCLEOTIDE SEQUENCE [LARGE SCALE GENOMIC DNA]</scope>
    <source>
        <strain evidence="4 5">IBT 11181</strain>
    </source>
</reference>
<keyword evidence="5" id="KW-1185">Reference proteome</keyword>
<dbReference type="Pfam" id="PF25871">
    <property type="entry name" value="HTH_76"/>
    <property type="match status" value="1"/>
</dbReference>
<dbReference type="PANTHER" id="PTHR36855:SF1">
    <property type="entry name" value="PEROXISOME MEMBRANE ANCHOR PROTEIN PEX14P N-TERMINAL DOMAIN-CONTAINING PROTEIN"/>
    <property type="match status" value="1"/>
</dbReference>
<feature type="domain" description="PEX14-like helix-turn-helix" evidence="3">
    <location>
        <begin position="24"/>
        <end position="98"/>
    </location>
</feature>